<dbReference type="AlphaFoldDB" id="A0AAV4A3D6"/>
<dbReference type="Proteomes" id="UP000735302">
    <property type="component" value="Unassembled WGS sequence"/>
</dbReference>
<comment type="caution">
    <text evidence="1">The sequence shown here is derived from an EMBL/GenBank/DDBJ whole genome shotgun (WGS) entry which is preliminary data.</text>
</comment>
<evidence type="ECO:0000313" key="1">
    <source>
        <dbReference type="EMBL" id="GFO01201.1"/>
    </source>
</evidence>
<gene>
    <name evidence="1" type="ORF">PoB_002770600</name>
</gene>
<sequence length="139" mass="15431">MAHVHGVSRPVSCGGQVTLSRPIRQQHATIVAPPVAIPQVRHNLQRVQRALSRPIGRELATIGVPPVVILRRELATIGVPPVVILRCGTIYRGYRRSFSSNQARTRDDRCTTVVVLRCDTIFRGYSALFLVQSGENSRR</sequence>
<evidence type="ECO:0000313" key="2">
    <source>
        <dbReference type="Proteomes" id="UP000735302"/>
    </source>
</evidence>
<reference evidence="1 2" key="1">
    <citation type="journal article" date="2021" name="Elife">
        <title>Chloroplast acquisition without the gene transfer in kleptoplastic sea slugs, Plakobranchus ocellatus.</title>
        <authorList>
            <person name="Maeda T."/>
            <person name="Takahashi S."/>
            <person name="Yoshida T."/>
            <person name="Shimamura S."/>
            <person name="Takaki Y."/>
            <person name="Nagai Y."/>
            <person name="Toyoda A."/>
            <person name="Suzuki Y."/>
            <person name="Arimoto A."/>
            <person name="Ishii H."/>
            <person name="Satoh N."/>
            <person name="Nishiyama T."/>
            <person name="Hasebe M."/>
            <person name="Maruyama T."/>
            <person name="Minagawa J."/>
            <person name="Obokata J."/>
            <person name="Shigenobu S."/>
        </authorList>
    </citation>
    <scope>NUCLEOTIDE SEQUENCE [LARGE SCALE GENOMIC DNA]</scope>
</reference>
<proteinExistence type="predicted"/>
<keyword evidence="2" id="KW-1185">Reference proteome</keyword>
<dbReference type="EMBL" id="BLXT01003199">
    <property type="protein sequence ID" value="GFO01201.1"/>
    <property type="molecule type" value="Genomic_DNA"/>
</dbReference>
<organism evidence="1 2">
    <name type="scientific">Plakobranchus ocellatus</name>
    <dbReference type="NCBI Taxonomy" id="259542"/>
    <lineage>
        <taxon>Eukaryota</taxon>
        <taxon>Metazoa</taxon>
        <taxon>Spiralia</taxon>
        <taxon>Lophotrochozoa</taxon>
        <taxon>Mollusca</taxon>
        <taxon>Gastropoda</taxon>
        <taxon>Heterobranchia</taxon>
        <taxon>Euthyneura</taxon>
        <taxon>Panpulmonata</taxon>
        <taxon>Sacoglossa</taxon>
        <taxon>Placobranchoidea</taxon>
        <taxon>Plakobranchidae</taxon>
        <taxon>Plakobranchus</taxon>
    </lineage>
</organism>
<protein>
    <submittedName>
        <fullName evidence="1">Uncharacterized protein</fullName>
    </submittedName>
</protein>
<name>A0AAV4A3D6_9GAST</name>
<accession>A0AAV4A3D6</accession>